<dbReference type="Proteomes" id="UP000799441">
    <property type="component" value="Unassembled WGS sequence"/>
</dbReference>
<dbReference type="OrthoDB" id="3632630at2759"/>
<gene>
    <name evidence="2" type="ORF">K431DRAFT_301852</name>
</gene>
<name>A0A9P4USM8_9PEZI</name>
<feature type="compositionally biased region" description="Low complexity" evidence="1">
    <location>
        <begin position="10"/>
        <end position="27"/>
    </location>
</feature>
<evidence type="ECO:0000313" key="2">
    <source>
        <dbReference type="EMBL" id="KAF2723255.1"/>
    </source>
</evidence>
<keyword evidence="3" id="KW-1185">Reference proteome</keyword>
<evidence type="ECO:0000313" key="3">
    <source>
        <dbReference type="Proteomes" id="UP000799441"/>
    </source>
</evidence>
<protein>
    <submittedName>
        <fullName evidence="2">Uncharacterized protein</fullName>
    </submittedName>
</protein>
<dbReference type="AlphaFoldDB" id="A0A9P4USM8"/>
<comment type="caution">
    <text evidence="2">The sequence shown here is derived from an EMBL/GenBank/DDBJ whole genome shotgun (WGS) entry which is preliminary data.</text>
</comment>
<feature type="region of interest" description="Disordered" evidence="1">
    <location>
        <begin position="1"/>
        <end position="70"/>
    </location>
</feature>
<feature type="compositionally biased region" description="Low complexity" evidence="1">
    <location>
        <begin position="40"/>
        <end position="53"/>
    </location>
</feature>
<evidence type="ECO:0000256" key="1">
    <source>
        <dbReference type="SAM" id="MobiDB-lite"/>
    </source>
</evidence>
<dbReference type="EMBL" id="MU003777">
    <property type="protein sequence ID" value="KAF2723255.1"/>
    <property type="molecule type" value="Genomic_DNA"/>
</dbReference>
<proteinExistence type="predicted"/>
<feature type="compositionally biased region" description="Polar residues" evidence="1">
    <location>
        <begin position="54"/>
        <end position="68"/>
    </location>
</feature>
<organism evidence="2 3">
    <name type="scientific">Polychaeton citri CBS 116435</name>
    <dbReference type="NCBI Taxonomy" id="1314669"/>
    <lineage>
        <taxon>Eukaryota</taxon>
        <taxon>Fungi</taxon>
        <taxon>Dikarya</taxon>
        <taxon>Ascomycota</taxon>
        <taxon>Pezizomycotina</taxon>
        <taxon>Dothideomycetes</taxon>
        <taxon>Dothideomycetidae</taxon>
        <taxon>Capnodiales</taxon>
        <taxon>Capnodiaceae</taxon>
        <taxon>Polychaeton</taxon>
    </lineage>
</organism>
<sequence length="266" mass="29393">MASSEEKLTRPSLSRNPSSALSASLSSMKSMFTASSRGRVVSGTSTPTSTVYSKPSSKPVSRTTSIPNSPELHGILARKARPDLAAVNRALSELKVSENPENKAFIQQMEVIQKELETNADSCRIRLQRAMEARSAGNYEICRGLCWEISTNGDADTKTRVYAYNILATLSDSIQARHWLEKSQKLVNQHLINDPELKKLNAIIAMLRQSRVAKQKDTIKVTVEEHEALELPRPAIPIGQLPASGMQTPDTEKIIQWARQTPLNTV</sequence>
<accession>A0A9P4USM8</accession>
<reference evidence="2" key="1">
    <citation type="journal article" date="2020" name="Stud. Mycol.">
        <title>101 Dothideomycetes genomes: a test case for predicting lifestyles and emergence of pathogens.</title>
        <authorList>
            <person name="Haridas S."/>
            <person name="Albert R."/>
            <person name="Binder M."/>
            <person name="Bloem J."/>
            <person name="Labutti K."/>
            <person name="Salamov A."/>
            <person name="Andreopoulos B."/>
            <person name="Baker S."/>
            <person name="Barry K."/>
            <person name="Bills G."/>
            <person name="Bluhm B."/>
            <person name="Cannon C."/>
            <person name="Castanera R."/>
            <person name="Culley D."/>
            <person name="Daum C."/>
            <person name="Ezra D."/>
            <person name="Gonzalez J."/>
            <person name="Henrissat B."/>
            <person name="Kuo A."/>
            <person name="Liang C."/>
            <person name="Lipzen A."/>
            <person name="Lutzoni F."/>
            <person name="Magnuson J."/>
            <person name="Mondo S."/>
            <person name="Nolan M."/>
            <person name="Ohm R."/>
            <person name="Pangilinan J."/>
            <person name="Park H.-J."/>
            <person name="Ramirez L."/>
            <person name="Alfaro M."/>
            <person name="Sun H."/>
            <person name="Tritt A."/>
            <person name="Yoshinaga Y."/>
            <person name="Zwiers L.-H."/>
            <person name="Turgeon B."/>
            <person name="Goodwin S."/>
            <person name="Spatafora J."/>
            <person name="Crous P."/>
            <person name="Grigoriev I."/>
        </authorList>
    </citation>
    <scope>NUCLEOTIDE SEQUENCE</scope>
    <source>
        <strain evidence="2">CBS 116435</strain>
    </source>
</reference>